<dbReference type="RefSeq" id="WP_148594565.1">
    <property type="nucleotide sequence ID" value="NZ_CP042997.1"/>
</dbReference>
<dbReference type="Pfam" id="PF01757">
    <property type="entry name" value="Acyl_transf_3"/>
    <property type="match status" value="1"/>
</dbReference>
<dbReference type="OrthoDB" id="9796461at2"/>
<keyword evidence="2" id="KW-0472">Membrane</keyword>
<feature type="domain" description="Acyltransferase 3" evidence="3">
    <location>
        <begin position="10"/>
        <end position="324"/>
    </location>
</feature>
<feature type="transmembrane region" description="Helical" evidence="2">
    <location>
        <begin position="278"/>
        <end position="295"/>
    </location>
</feature>
<dbReference type="InterPro" id="IPR002656">
    <property type="entry name" value="Acyl_transf_3_dom"/>
</dbReference>
<keyword evidence="5" id="KW-1185">Reference proteome</keyword>
<evidence type="ECO:0000256" key="1">
    <source>
        <dbReference type="SAM" id="MobiDB-lite"/>
    </source>
</evidence>
<dbReference type="InterPro" id="IPR050879">
    <property type="entry name" value="Acyltransferase_3"/>
</dbReference>
<feature type="transmembrane region" description="Helical" evidence="2">
    <location>
        <begin position="50"/>
        <end position="71"/>
    </location>
</feature>
<dbReference type="AlphaFoldDB" id="A0A5B9W2A0"/>
<keyword evidence="2" id="KW-1133">Transmembrane helix</keyword>
<dbReference type="KEGG" id="agv:OJF2_32190"/>
<feature type="compositionally biased region" description="Low complexity" evidence="1">
    <location>
        <begin position="346"/>
        <end position="359"/>
    </location>
</feature>
<proteinExistence type="predicted"/>
<gene>
    <name evidence="4" type="ORF">OJF2_32190</name>
</gene>
<accession>A0A5B9W2A0</accession>
<reference evidence="4 5" key="1">
    <citation type="submission" date="2019-08" db="EMBL/GenBank/DDBJ databases">
        <title>Deep-cultivation of Planctomycetes and their phenomic and genomic characterization uncovers novel biology.</title>
        <authorList>
            <person name="Wiegand S."/>
            <person name="Jogler M."/>
            <person name="Boedeker C."/>
            <person name="Pinto D."/>
            <person name="Vollmers J."/>
            <person name="Rivas-Marin E."/>
            <person name="Kohn T."/>
            <person name="Peeters S.H."/>
            <person name="Heuer A."/>
            <person name="Rast P."/>
            <person name="Oberbeckmann S."/>
            <person name="Bunk B."/>
            <person name="Jeske O."/>
            <person name="Meyerdierks A."/>
            <person name="Storesund J.E."/>
            <person name="Kallscheuer N."/>
            <person name="Luecker S."/>
            <person name="Lage O.M."/>
            <person name="Pohl T."/>
            <person name="Merkel B.J."/>
            <person name="Hornburger P."/>
            <person name="Mueller R.-W."/>
            <person name="Bruemmer F."/>
            <person name="Labrenz M."/>
            <person name="Spormann A.M."/>
            <person name="Op den Camp H."/>
            <person name="Overmann J."/>
            <person name="Amann R."/>
            <person name="Jetten M.S.M."/>
            <person name="Mascher T."/>
            <person name="Medema M.H."/>
            <person name="Devos D.P."/>
            <person name="Kaster A.-K."/>
            <person name="Ovreas L."/>
            <person name="Rohde M."/>
            <person name="Galperin M.Y."/>
            <person name="Jogler C."/>
        </authorList>
    </citation>
    <scope>NUCLEOTIDE SEQUENCE [LARGE SCALE GENOMIC DNA]</scope>
    <source>
        <strain evidence="4 5">OJF2</strain>
    </source>
</reference>
<feature type="transmembrane region" description="Helical" evidence="2">
    <location>
        <begin position="239"/>
        <end position="257"/>
    </location>
</feature>
<feature type="transmembrane region" description="Helical" evidence="2">
    <location>
        <begin position="154"/>
        <end position="172"/>
    </location>
</feature>
<keyword evidence="4" id="KW-0012">Acyltransferase</keyword>
<dbReference type="GO" id="GO:0016747">
    <property type="term" value="F:acyltransferase activity, transferring groups other than amino-acyl groups"/>
    <property type="evidence" value="ECO:0007669"/>
    <property type="project" value="InterPro"/>
</dbReference>
<evidence type="ECO:0000313" key="4">
    <source>
        <dbReference type="EMBL" id="QEH34678.1"/>
    </source>
</evidence>
<dbReference type="PANTHER" id="PTHR23028">
    <property type="entry name" value="ACETYLTRANSFERASE"/>
    <property type="match status" value="1"/>
</dbReference>
<feature type="transmembrane region" description="Helical" evidence="2">
    <location>
        <begin position="12"/>
        <end position="30"/>
    </location>
</feature>
<protein>
    <submittedName>
        <fullName evidence="4">Acyltransferase family protein</fullName>
    </submittedName>
</protein>
<dbReference type="GO" id="GO:0000271">
    <property type="term" value="P:polysaccharide biosynthetic process"/>
    <property type="evidence" value="ECO:0007669"/>
    <property type="project" value="TreeGrafter"/>
</dbReference>
<sequence>MVYFGSLQKLRAVAALCVVCFHTQCYLHLICGKSGTVFRVFDPRFRYGAWFFFALSGFLMAFLIDAGSGRFLVRRLARIYPSFWLAVASTIVLKVLLFGSVSYPKLLVGMSLLPMGRAAPDQKYVLLVEWTLIYEVFFYAACSAFALGRLRRAFPYFLAAWAAVLVAANYRATGTLDLLMLPSWRRVATSPYNLLFVIGALSFHLSRHLGGWPRLAQAGSAAVAAGAFTATCYVRSDGLHAAFMGVGFSAIIVLATLRDRGRRGPAPRPGLLERLGDHSYGLYLVHGSVITIVMAKASQDYGLEGSHFLGAFALAAALAVGWYFGEVDLMIHRALKRHFGKPRQEGAGARFGPAFAPLGQRGRIPTRRSLAASAGTPRLGGGRVDAGEPMHDAPRRS</sequence>
<dbReference type="PANTHER" id="PTHR23028:SF131">
    <property type="entry name" value="BLR2367 PROTEIN"/>
    <property type="match status" value="1"/>
</dbReference>
<dbReference type="EMBL" id="CP042997">
    <property type="protein sequence ID" value="QEH34678.1"/>
    <property type="molecule type" value="Genomic_DNA"/>
</dbReference>
<keyword evidence="2" id="KW-0812">Transmembrane</keyword>
<feature type="transmembrane region" description="Helical" evidence="2">
    <location>
        <begin position="83"/>
        <end position="104"/>
    </location>
</feature>
<feature type="transmembrane region" description="Helical" evidence="2">
    <location>
        <begin position="307"/>
        <end position="325"/>
    </location>
</feature>
<evidence type="ECO:0000313" key="5">
    <source>
        <dbReference type="Proteomes" id="UP000324233"/>
    </source>
</evidence>
<feature type="compositionally biased region" description="Basic and acidic residues" evidence="1">
    <location>
        <begin position="385"/>
        <end position="397"/>
    </location>
</feature>
<dbReference type="GO" id="GO:0016020">
    <property type="term" value="C:membrane"/>
    <property type="evidence" value="ECO:0007669"/>
    <property type="project" value="TreeGrafter"/>
</dbReference>
<organism evidence="4 5">
    <name type="scientific">Aquisphaera giovannonii</name>
    <dbReference type="NCBI Taxonomy" id="406548"/>
    <lineage>
        <taxon>Bacteria</taxon>
        <taxon>Pseudomonadati</taxon>
        <taxon>Planctomycetota</taxon>
        <taxon>Planctomycetia</taxon>
        <taxon>Isosphaerales</taxon>
        <taxon>Isosphaeraceae</taxon>
        <taxon>Aquisphaera</taxon>
    </lineage>
</organism>
<evidence type="ECO:0000256" key="2">
    <source>
        <dbReference type="SAM" id="Phobius"/>
    </source>
</evidence>
<feature type="transmembrane region" description="Helical" evidence="2">
    <location>
        <begin position="124"/>
        <end position="147"/>
    </location>
</feature>
<evidence type="ECO:0000259" key="3">
    <source>
        <dbReference type="Pfam" id="PF01757"/>
    </source>
</evidence>
<dbReference type="Proteomes" id="UP000324233">
    <property type="component" value="Chromosome"/>
</dbReference>
<name>A0A5B9W2A0_9BACT</name>
<keyword evidence="4" id="KW-0808">Transferase</keyword>
<feature type="region of interest" description="Disordered" evidence="1">
    <location>
        <begin position="346"/>
        <end position="397"/>
    </location>
</feature>